<protein>
    <submittedName>
        <fullName evidence="1">Guanine nucleotide binding protein (G protein), beta polypeptide 1-like</fullName>
    </submittedName>
</protein>
<dbReference type="Proteomes" id="UP001145114">
    <property type="component" value="Unassembled WGS sequence"/>
</dbReference>
<proteinExistence type="predicted"/>
<dbReference type="EMBL" id="JAMZIH010006357">
    <property type="protein sequence ID" value="KAJ1674007.1"/>
    <property type="molecule type" value="Genomic_DNA"/>
</dbReference>
<comment type="caution">
    <text evidence="1">The sequence shown here is derived from an EMBL/GenBank/DDBJ whole genome shotgun (WGS) entry which is preliminary data.</text>
</comment>
<reference evidence="1" key="1">
    <citation type="submission" date="2022-06" db="EMBL/GenBank/DDBJ databases">
        <title>Phylogenomic reconstructions and comparative analyses of Kickxellomycotina fungi.</title>
        <authorList>
            <person name="Reynolds N.K."/>
            <person name="Stajich J.E."/>
            <person name="Barry K."/>
            <person name="Grigoriev I.V."/>
            <person name="Crous P."/>
            <person name="Smith M.E."/>
        </authorList>
    </citation>
    <scope>NUCLEOTIDE SEQUENCE</scope>
    <source>
        <strain evidence="1">RSA 2271</strain>
    </source>
</reference>
<gene>
    <name evidence="1" type="primary">GNB1L</name>
    <name evidence="1" type="ORF">EV182_004147</name>
</gene>
<keyword evidence="2" id="KW-1185">Reference proteome</keyword>
<sequence>MSFLKDSDSGEVRYTASLGDVMPLARVVLYNLDEGHEQYTIMFEGETANTVKGMVMSLHLVAIDGHSLLLGCGYENGSIELTMVDVASKRHSSVGYARCHNDPVFALGIDTAFRTVYSAGGDNKLCVSNYMAGDQAQLVPDTERTVVLTNNGVSRLDLLPGGKVIAVAGWDFRVRLFSTESLAPVRVLMFHRAPIMFIDHSHDTGSEATPPGYLPRAVATRWTRRPRWLAVASQDSRISLWELEDYD</sequence>
<evidence type="ECO:0000313" key="1">
    <source>
        <dbReference type="EMBL" id="KAJ1674007.1"/>
    </source>
</evidence>
<evidence type="ECO:0000313" key="2">
    <source>
        <dbReference type="Proteomes" id="UP001145114"/>
    </source>
</evidence>
<organism evidence="1 2">
    <name type="scientific">Spiromyces aspiralis</name>
    <dbReference type="NCBI Taxonomy" id="68401"/>
    <lineage>
        <taxon>Eukaryota</taxon>
        <taxon>Fungi</taxon>
        <taxon>Fungi incertae sedis</taxon>
        <taxon>Zoopagomycota</taxon>
        <taxon>Kickxellomycotina</taxon>
        <taxon>Kickxellomycetes</taxon>
        <taxon>Kickxellales</taxon>
        <taxon>Kickxellaceae</taxon>
        <taxon>Spiromyces</taxon>
    </lineage>
</organism>
<name>A0ACC1HFI9_9FUNG</name>
<accession>A0ACC1HFI9</accession>